<dbReference type="Proteomes" id="UP000614287">
    <property type="component" value="Unassembled WGS sequence"/>
</dbReference>
<dbReference type="GO" id="GO:0015558">
    <property type="term" value="F:secondary active p-aminobenzoyl-glutamate transmembrane transporter activity"/>
    <property type="evidence" value="ECO:0007669"/>
    <property type="project" value="InterPro"/>
</dbReference>
<feature type="transmembrane region" description="Helical" evidence="1">
    <location>
        <begin position="32"/>
        <end position="57"/>
    </location>
</feature>
<accession>A0A8J3G0M3</accession>
<reference evidence="2" key="1">
    <citation type="journal article" date="2014" name="Int. J. Syst. Evol. Microbiol.">
        <title>Complete genome sequence of Corynebacterium casei LMG S-19264T (=DSM 44701T), isolated from a smear-ripened cheese.</title>
        <authorList>
            <consortium name="US DOE Joint Genome Institute (JGI-PGF)"/>
            <person name="Walter F."/>
            <person name="Albersmeier A."/>
            <person name="Kalinowski J."/>
            <person name="Ruckert C."/>
        </authorList>
    </citation>
    <scope>NUCLEOTIDE SEQUENCE</scope>
    <source>
        <strain evidence="2">KCTC 32501</strain>
    </source>
</reference>
<gene>
    <name evidence="2" type="ORF">GCM10009007_16660</name>
</gene>
<dbReference type="PANTHER" id="PTHR30282:SF1">
    <property type="entry name" value="ABGT FAMILY TRANSPORTER"/>
    <property type="match status" value="1"/>
</dbReference>
<dbReference type="AlphaFoldDB" id="A0A8J3G0M3"/>
<comment type="caution">
    <text evidence="2">The sequence shown here is derived from an EMBL/GenBank/DDBJ whole genome shotgun (WGS) entry which is preliminary data.</text>
</comment>
<feature type="transmembrane region" description="Helical" evidence="1">
    <location>
        <begin position="94"/>
        <end position="115"/>
    </location>
</feature>
<dbReference type="EMBL" id="BMZG01000008">
    <property type="protein sequence ID" value="GHA76270.1"/>
    <property type="molecule type" value="Genomic_DNA"/>
</dbReference>
<dbReference type="GO" id="GO:1902604">
    <property type="term" value="P:p-aminobenzoyl-glutamate transmembrane transport"/>
    <property type="evidence" value="ECO:0007669"/>
    <property type="project" value="InterPro"/>
</dbReference>
<name>A0A8J3G0M3_9BURK</name>
<keyword evidence="1" id="KW-1133">Transmembrane helix</keyword>
<evidence type="ECO:0000313" key="2">
    <source>
        <dbReference type="EMBL" id="GHA76270.1"/>
    </source>
</evidence>
<evidence type="ECO:0000256" key="1">
    <source>
        <dbReference type="SAM" id="Phobius"/>
    </source>
</evidence>
<evidence type="ECO:0000313" key="3">
    <source>
        <dbReference type="Proteomes" id="UP000614287"/>
    </source>
</evidence>
<feature type="transmembrane region" description="Helical" evidence="1">
    <location>
        <begin position="149"/>
        <end position="169"/>
    </location>
</feature>
<organism evidence="2 3">
    <name type="scientific">Formosimonas limnophila</name>
    <dbReference type="NCBI Taxonomy" id="1384487"/>
    <lineage>
        <taxon>Bacteria</taxon>
        <taxon>Pseudomonadati</taxon>
        <taxon>Pseudomonadota</taxon>
        <taxon>Betaproteobacteria</taxon>
        <taxon>Burkholderiales</taxon>
        <taxon>Burkholderiaceae</taxon>
        <taxon>Formosimonas</taxon>
    </lineage>
</organism>
<sequence length="188" mass="20197">MTKPKTNELTHHKTGRFLNAVEKVGNKLPDPAILFALLMVTVWVISWILSGVSFAELDPRTGKAIEIKNLLSGAAFTEFTGKIVTTFVNFPPLGVVLVAMLGLGIAEYSGFLGAAIRSALSITPKKLLTPAVVLIGAASSVAIDAGYVLVIPLGGVIFMLLVVIHWRALQQLLLGYQVAFLQRLYLVV</sequence>
<dbReference type="PANTHER" id="PTHR30282">
    <property type="entry name" value="P-AMINOBENZOYL GLUTAMATE TRANSPORTER"/>
    <property type="match status" value="1"/>
</dbReference>
<keyword evidence="3" id="KW-1185">Reference proteome</keyword>
<reference evidence="2" key="2">
    <citation type="submission" date="2020-09" db="EMBL/GenBank/DDBJ databases">
        <authorList>
            <person name="Sun Q."/>
            <person name="Kim S."/>
        </authorList>
    </citation>
    <scope>NUCLEOTIDE SEQUENCE</scope>
    <source>
        <strain evidence="2">KCTC 32501</strain>
    </source>
</reference>
<protein>
    <recommendedName>
        <fullName evidence="4">Aminobenzoyl-glutamate transport protein</fullName>
    </recommendedName>
</protein>
<dbReference type="InterPro" id="IPR004697">
    <property type="entry name" value="AbgT"/>
</dbReference>
<keyword evidence="1" id="KW-0812">Transmembrane</keyword>
<keyword evidence="1" id="KW-0472">Membrane</keyword>
<proteinExistence type="predicted"/>
<dbReference type="Pfam" id="PF03806">
    <property type="entry name" value="ABG_transport"/>
    <property type="match status" value="1"/>
</dbReference>
<evidence type="ECO:0008006" key="4">
    <source>
        <dbReference type="Google" id="ProtNLM"/>
    </source>
</evidence>